<protein>
    <submittedName>
        <fullName evidence="2">Uncharacterized protein</fullName>
    </submittedName>
</protein>
<evidence type="ECO:0000256" key="1">
    <source>
        <dbReference type="SAM" id="MobiDB-lite"/>
    </source>
</evidence>
<evidence type="ECO:0000313" key="3">
    <source>
        <dbReference type="Proteomes" id="UP001276659"/>
    </source>
</evidence>
<comment type="caution">
    <text evidence="2">The sequence shown here is derived from an EMBL/GenBank/DDBJ whole genome shotgun (WGS) entry which is preliminary data.</text>
</comment>
<dbReference type="Proteomes" id="UP001276659">
    <property type="component" value="Unassembled WGS sequence"/>
</dbReference>
<accession>A0AAD9Z8F3</accession>
<dbReference type="PANTHER" id="PTHR34213:SF2">
    <property type="entry name" value="NUCLEAR TRANSPORT FACTOR 2 (NTF2) FAMILY PROTEIN"/>
    <property type="match status" value="1"/>
</dbReference>
<gene>
    <name evidence="2" type="ORF">OEA41_003452</name>
</gene>
<feature type="region of interest" description="Disordered" evidence="1">
    <location>
        <begin position="113"/>
        <end position="134"/>
    </location>
</feature>
<dbReference type="EMBL" id="JASNWA010000008">
    <property type="protein sequence ID" value="KAK3171368.1"/>
    <property type="molecule type" value="Genomic_DNA"/>
</dbReference>
<organism evidence="2 3">
    <name type="scientific">Lepraria neglecta</name>
    <dbReference type="NCBI Taxonomy" id="209136"/>
    <lineage>
        <taxon>Eukaryota</taxon>
        <taxon>Fungi</taxon>
        <taxon>Dikarya</taxon>
        <taxon>Ascomycota</taxon>
        <taxon>Pezizomycotina</taxon>
        <taxon>Lecanoromycetes</taxon>
        <taxon>OSLEUM clade</taxon>
        <taxon>Lecanoromycetidae</taxon>
        <taxon>Lecanorales</taxon>
        <taxon>Lecanorineae</taxon>
        <taxon>Stereocaulaceae</taxon>
        <taxon>Lepraria</taxon>
    </lineage>
</organism>
<proteinExistence type="predicted"/>
<dbReference type="PANTHER" id="PTHR34213">
    <property type="entry name" value="NUCLEAR TRANSPORT FACTOR 2 (NTF2) FAMILY PROTEIN"/>
    <property type="match status" value="1"/>
</dbReference>
<keyword evidence="3" id="KW-1185">Reference proteome</keyword>
<sequence>MSIAEGLDSIKSQFNGMPKLFAESITQKCDLLADSPPNALALNLTQPYVFKSLIPLNSKGAQKTMNSKVTLHLDWDGLITKHDEEWDHKENLEGDDGLMGKLMAPRKKTDAKLVKKAMPSDPSKVSWDVDALAG</sequence>
<evidence type="ECO:0000313" key="2">
    <source>
        <dbReference type="EMBL" id="KAK3171368.1"/>
    </source>
</evidence>
<reference evidence="2" key="1">
    <citation type="submission" date="2022-11" db="EMBL/GenBank/DDBJ databases">
        <title>Chromosomal genome sequence assembly and mating type (MAT) locus characterization of the leprose asexual lichenized fungus Lepraria neglecta (Nyl.) Erichsen.</title>
        <authorList>
            <person name="Allen J.L."/>
            <person name="Pfeffer B."/>
        </authorList>
    </citation>
    <scope>NUCLEOTIDE SEQUENCE</scope>
    <source>
        <strain evidence="2">Allen 5258</strain>
    </source>
</reference>
<dbReference type="AlphaFoldDB" id="A0AAD9Z8F3"/>
<name>A0AAD9Z8F3_9LECA</name>